<dbReference type="PROSITE" id="PS50293">
    <property type="entry name" value="TPR_REGION"/>
    <property type="match status" value="1"/>
</dbReference>
<proteinExistence type="predicted"/>
<evidence type="ECO:0000256" key="3">
    <source>
        <dbReference type="ARBA" id="ARBA00022737"/>
    </source>
</evidence>
<dbReference type="PANTHER" id="PTHR45954">
    <property type="entry name" value="LD33695P"/>
    <property type="match status" value="1"/>
</dbReference>
<keyword evidence="3" id="KW-0677">Repeat</keyword>
<evidence type="ECO:0000313" key="7">
    <source>
        <dbReference type="EMBL" id="BCY28929.1"/>
    </source>
</evidence>
<dbReference type="Pfam" id="PF13424">
    <property type="entry name" value="TPR_12"/>
    <property type="match status" value="3"/>
</dbReference>
<feature type="repeat" description="TPR" evidence="4">
    <location>
        <begin position="248"/>
        <end position="281"/>
    </location>
</feature>
<name>A0ABM7S5W3_9FLAO</name>
<keyword evidence="5" id="KW-0472">Membrane</keyword>
<dbReference type="Proteomes" id="UP000825258">
    <property type="component" value="Chromosome"/>
</dbReference>
<keyword evidence="4" id="KW-0802">TPR repeat</keyword>
<accession>A0ABM7S5W3</accession>
<dbReference type="InterPro" id="IPR019734">
    <property type="entry name" value="TPR_rpt"/>
</dbReference>
<organism evidence="7 8">
    <name type="scientific">Flavobacterium okayamense</name>
    <dbReference type="NCBI Taxonomy" id="2830782"/>
    <lineage>
        <taxon>Bacteria</taxon>
        <taxon>Pseudomonadati</taxon>
        <taxon>Bacteroidota</taxon>
        <taxon>Flavobacteriia</taxon>
        <taxon>Flavobacteriales</taxon>
        <taxon>Flavobacteriaceae</taxon>
        <taxon>Flavobacterium</taxon>
    </lineage>
</organism>
<evidence type="ECO:0000256" key="2">
    <source>
        <dbReference type="ARBA" id="ARBA00022490"/>
    </source>
</evidence>
<dbReference type="Gene3D" id="3.30.565.10">
    <property type="entry name" value="Histidine kinase-like ATPase, C-terminal domain"/>
    <property type="match status" value="1"/>
</dbReference>
<gene>
    <name evidence="7" type="ORF">KK2020170_17970</name>
</gene>
<dbReference type="Gene3D" id="1.25.40.10">
    <property type="entry name" value="Tetratricopeptide repeat domain"/>
    <property type="match status" value="3"/>
</dbReference>
<dbReference type="PANTHER" id="PTHR45954:SF1">
    <property type="entry name" value="LD33695P"/>
    <property type="match status" value="1"/>
</dbReference>
<dbReference type="Pfam" id="PF06580">
    <property type="entry name" value="His_kinase"/>
    <property type="match status" value="1"/>
</dbReference>
<dbReference type="SMART" id="SM00028">
    <property type="entry name" value="TPR"/>
    <property type="match status" value="9"/>
</dbReference>
<dbReference type="Pfam" id="PF13181">
    <property type="entry name" value="TPR_8"/>
    <property type="match status" value="2"/>
</dbReference>
<keyword evidence="2" id="KW-0963">Cytoplasm</keyword>
<dbReference type="SUPFAM" id="SSF55874">
    <property type="entry name" value="ATPase domain of HSP90 chaperone/DNA topoisomerase II/histidine kinase"/>
    <property type="match status" value="1"/>
</dbReference>
<dbReference type="PROSITE" id="PS50005">
    <property type="entry name" value="TPR"/>
    <property type="match status" value="5"/>
</dbReference>
<evidence type="ECO:0000259" key="6">
    <source>
        <dbReference type="Pfam" id="PF06580"/>
    </source>
</evidence>
<feature type="repeat" description="TPR" evidence="4">
    <location>
        <begin position="168"/>
        <end position="201"/>
    </location>
</feature>
<feature type="domain" description="Signal transduction histidine kinase internal region" evidence="6">
    <location>
        <begin position="527"/>
        <end position="601"/>
    </location>
</feature>
<dbReference type="InterPro" id="IPR010559">
    <property type="entry name" value="Sig_transdc_His_kin_internal"/>
</dbReference>
<sequence>MFLNISSSCLKNVLAISFLLIVQNFYSQNSKIDSLKIELQNHKAKDTTRVNILNHLAFHHYRNNPPKAVAYIEESLELANKLKVQKFIAHCYYIKAVIYTEQANFKIAETSYDKAIKLYTSLNDLKGLKKCNNALGVLYAYKGDFENALKHYKESLKITRQLGDLTDDGCLYNIGNIYSDIGDYTNALENFNQALEINKNEKDSVGMLNALNSIANVYYQQGNYPLSLDYHNQSLDIAKKAKDSIGIFQSLNNIGNLYRMKNDNEKALAFYNRALAIESASFNKKNVTAIKNNMAGIYYDINEFDKALKLYNESITLSKEIDDNVNLATALNGLGFVYYDMKKYDKAIANFEESRKINLEFNYSYDLLDSYEGLAKCYLDLKNFDLALVNANKLTKQATDFEFLKHKKIAYGLLASIYKNKGNYKKAFESQEYFKILSDSLLNEENIKKIAGIEYEYKYKKELDDAAERETKLTETVETTSKDLEKSQRNLLLGIITFLAVAMVLGSIIFYLKLRNSKAKTQNIITEQKLLRTQMTPHFIFNSLSVLQGMILNKEESKSVSYLSKFSKLLRITLENSRDKTVLLSQELEAVDNYLSLQNIENEKVSFNLNVNKVIETNRIKVPPMLIQPFVENAIEHAFKNQKDNCIIEIKLTLVNSKLICVILDNGMGIDSSERNSNQNKKSLATKITKERLDYLSKDFKMDASITIEDRSKYNTQGTQVTIQMPYNKLT</sequence>
<feature type="repeat" description="TPR" evidence="4">
    <location>
        <begin position="328"/>
        <end position="361"/>
    </location>
</feature>
<dbReference type="EMBL" id="AP024749">
    <property type="protein sequence ID" value="BCY28929.1"/>
    <property type="molecule type" value="Genomic_DNA"/>
</dbReference>
<keyword evidence="8" id="KW-1185">Reference proteome</keyword>
<keyword evidence="5" id="KW-1133">Transmembrane helix</keyword>
<feature type="transmembrane region" description="Helical" evidence="5">
    <location>
        <begin position="491"/>
        <end position="512"/>
    </location>
</feature>
<reference evidence="7 8" key="1">
    <citation type="submission" date="2021-06" db="EMBL/GenBank/DDBJ databases">
        <title>Whole genome sequences of Flavobacterium sp. KK2020170 and assembly.</title>
        <authorList>
            <person name="Kitahara K."/>
            <person name="Miyoshi S."/>
            <person name="Uesaka K."/>
        </authorList>
    </citation>
    <scope>NUCLEOTIDE SEQUENCE [LARGE SCALE GENOMIC DNA]</scope>
    <source>
        <strain evidence="7 8">KK2020170</strain>
    </source>
</reference>
<evidence type="ECO:0000256" key="4">
    <source>
        <dbReference type="PROSITE-ProRule" id="PRU00339"/>
    </source>
</evidence>
<feature type="repeat" description="TPR" evidence="4">
    <location>
        <begin position="288"/>
        <end position="321"/>
    </location>
</feature>
<comment type="subcellular location">
    <subcellularLocation>
        <location evidence="1">Cytoplasm</location>
    </subcellularLocation>
</comment>
<dbReference type="RefSeq" id="WP_221258034.1">
    <property type="nucleotide sequence ID" value="NZ_AP024749.1"/>
</dbReference>
<protein>
    <recommendedName>
        <fullName evidence="6">Signal transduction histidine kinase internal region domain-containing protein</fullName>
    </recommendedName>
</protein>
<dbReference type="SUPFAM" id="SSF48452">
    <property type="entry name" value="TPR-like"/>
    <property type="match status" value="3"/>
</dbReference>
<feature type="repeat" description="TPR" evidence="4">
    <location>
        <begin position="129"/>
        <end position="162"/>
    </location>
</feature>
<evidence type="ECO:0000256" key="1">
    <source>
        <dbReference type="ARBA" id="ARBA00004496"/>
    </source>
</evidence>
<keyword evidence="5" id="KW-0812">Transmembrane</keyword>
<dbReference type="InterPro" id="IPR052386">
    <property type="entry name" value="GPSM"/>
</dbReference>
<evidence type="ECO:0000313" key="8">
    <source>
        <dbReference type="Proteomes" id="UP000825258"/>
    </source>
</evidence>
<evidence type="ECO:0000256" key="5">
    <source>
        <dbReference type="SAM" id="Phobius"/>
    </source>
</evidence>
<dbReference type="InterPro" id="IPR036890">
    <property type="entry name" value="HATPase_C_sf"/>
</dbReference>
<dbReference type="InterPro" id="IPR011990">
    <property type="entry name" value="TPR-like_helical_dom_sf"/>
</dbReference>